<evidence type="ECO:0000256" key="2">
    <source>
        <dbReference type="SAM" id="MobiDB-lite"/>
    </source>
</evidence>
<keyword evidence="5" id="KW-0121">Carboxypeptidase</keyword>
<comment type="caution">
    <text evidence="5">The sequence shown here is derived from an EMBL/GenBank/DDBJ whole genome shotgun (WGS) entry which is preliminary data.</text>
</comment>
<feature type="transmembrane region" description="Helical" evidence="3">
    <location>
        <begin position="620"/>
        <end position="645"/>
    </location>
</feature>
<dbReference type="GO" id="GO:0004181">
    <property type="term" value="F:metallocarboxypeptidase activity"/>
    <property type="evidence" value="ECO:0007669"/>
    <property type="project" value="UniProtKB-EC"/>
</dbReference>
<evidence type="ECO:0000259" key="4">
    <source>
        <dbReference type="Pfam" id="PF20152"/>
    </source>
</evidence>
<feature type="transmembrane region" description="Helical" evidence="3">
    <location>
        <begin position="665"/>
        <end position="688"/>
    </location>
</feature>
<keyword evidence="3" id="KW-1133">Transmembrane helix</keyword>
<feature type="transmembrane region" description="Helical" evidence="3">
    <location>
        <begin position="734"/>
        <end position="754"/>
    </location>
</feature>
<dbReference type="EMBL" id="JBBXMP010000024">
    <property type="protein sequence ID" value="KAL0067653.1"/>
    <property type="molecule type" value="Genomic_DNA"/>
</dbReference>
<dbReference type="PANTHER" id="PTHR40465">
    <property type="entry name" value="CHROMOSOME 1, WHOLE GENOME SHOTGUN SEQUENCE"/>
    <property type="match status" value="1"/>
</dbReference>
<feature type="region of interest" description="Disordered" evidence="2">
    <location>
        <begin position="233"/>
        <end position="254"/>
    </location>
</feature>
<feature type="region of interest" description="Disordered" evidence="2">
    <location>
        <begin position="279"/>
        <end position="324"/>
    </location>
</feature>
<proteinExistence type="predicted"/>
<dbReference type="Proteomes" id="UP001437256">
    <property type="component" value="Unassembled WGS sequence"/>
</dbReference>
<feature type="region of interest" description="Disordered" evidence="2">
    <location>
        <begin position="340"/>
        <end position="374"/>
    </location>
</feature>
<evidence type="ECO:0000313" key="6">
    <source>
        <dbReference type="Proteomes" id="UP001437256"/>
    </source>
</evidence>
<gene>
    <name evidence="5" type="primary">VPS70_5</name>
    <name evidence="5" type="ORF">AAF712_005368</name>
</gene>
<keyword evidence="6" id="KW-1185">Reference proteome</keyword>
<feature type="coiled-coil region" evidence="1">
    <location>
        <begin position="185"/>
        <end position="219"/>
    </location>
</feature>
<dbReference type="EC" id="3.4.17.21" evidence="5"/>
<keyword evidence="5" id="KW-0378">Hydrolase</keyword>
<name>A0ABR3A3T1_9AGAR</name>
<organism evidence="5 6">
    <name type="scientific">Marasmius tenuissimus</name>
    <dbReference type="NCBI Taxonomy" id="585030"/>
    <lineage>
        <taxon>Eukaryota</taxon>
        <taxon>Fungi</taxon>
        <taxon>Dikarya</taxon>
        <taxon>Basidiomycota</taxon>
        <taxon>Agaricomycotina</taxon>
        <taxon>Agaricomycetes</taxon>
        <taxon>Agaricomycetidae</taxon>
        <taxon>Agaricales</taxon>
        <taxon>Marasmiineae</taxon>
        <taxon>Marasmiaceae</taxon>
        <taxon>Marasmius</taxon>
    </lineage>
</organism>
<keyword evidence="1" id="KW-0175">Coiled coil</keyword>
<keyword evidence="3" id="KW-0472">Membrane</keyword>
<protein>
    <submittedName>
        <fullName evidence="5">Vacuolar protein sorting-associated protein 70</fullName>
        <ecNumber evidence="5">3.4.17.21</ecNumber>
    </submittedName>
</protein>
<evidence type="ECO:0000256" key="1">
    <source>
        <dbReference type="SAM" id="Coils"/>
    </source>
</evidence>
<dbReference type="InterPro" id="IPR045339">
    <property type="entry name" value="DUF6534"/>
</dbReference>
<accession>A0ABR3A3T1</accession>
<keyword evidence="3" id="KW-0812">Transmembrane</keyword>
<dbReference type="PANTHER" id="PTHR40465:SF1">
    <property type="entry name" value="DUF6534 DOMAIN-CONTAINING PROTEIN"/>
    <property type="match status" value="1"/>
</dbReference>
<dbReference type="Pfam" id="PF20152">
    <property type="entry name" value="DUF6534"/>
    <property type="match status" value="1"/>
</dbReference>
<feature type="region of interest" description="Disordered" evidence="2">
    <location>
        <begin position="399"/>
        <end position="553"/>
    </location>
</feature>
<evidence type="ECO:0000256" key="3">
    <source>
        <dbReference type="SAM" id="Phobius"/>
    </source>
</evidence>
<feature type="compositionally biased region" description="Pro residues" evidence="2">
    <location>
        <begin position="281"/>
        <end position="290"/>
    </location>
</feature>
<feature type="domain" description="DUF6534" evidence="4">
    <location>
        <begin position="672"/>
        <end position="758"/>
    </location>
</feature>
<feature type="compositionally biased region" description="Acidic residues" evidence="2">
    <location>
        <begin position="514"/>
        <end position="547"/>
    </location>
</feature>
<evidence type="ECO:0000313" key="5">
    <source>
        <dbReference type="EMBL" id="KAL0067653.1"/>
    </source>
</evidence>
<reference evidence="5 6" key="1">
    <citation type="submission" date="2024-05" db="EMBL/GenBank/DDBJ databases">
        <title>A draft genome resource for the thread blight pathogen Marasmius tenuissimus strain MS-2.</title>
        <authorList>
            <person name="Yulfo-Soto G.E."/>
            <person name="Baruah I.K."/>
            <person name="Amoako-Attah I."/>
            <person name="Bukari Y."/>
            <person name="Meinhardt L.W."/>
            <person name="Bailey B.A."/>
            <person name="Cohen S.P."/>
        </authorList>
    </citation>
    <scope>NUCLEOTIDE SEQUENCE [LARGE SCALE GENOMIC DNA]</scope>
    <source>
        <strain evidence="5 6">MS-2</strain>
    </source>
</reference>
<feature type="transmembrane region" description="Helical" evidence="3">
    <location>
        <begin position="700"/>
        <end position="728"/>
    </location>
</feature>
<feature type="compositionally biased region" description="Polar residues" evidence="2">
    <location>
        <begin position="233"/>
        <end position="253"/>
    </location>
</feature>
<keyword evidence="5" id="KW-0645">Protease</keyword>
<sequence>MSFNGSSSAQTPFVNELDRLRAENAALRKHQKRLQDDLSLWNKTAMTWQRENHMLFNNHNRMQKERDDFRNALLKLPSQEHDRLRNLHERENLVSKLEEANKKLYQDNIKLVGDMMTLQANLELQPSAQTALRLSDFEKANKALYEDNTNLKQYNEKLKAAIDSSHNQNAVHQLSQSQQYAVNQNMIYLNQIQNLKTKLEESQQQYAHVVNQILALQQKGLLRVTANMGTTQVISHPQPQPSASVSTNSTPNSVIPPVQQLVQYQPANALSNQHLAIATQQPPPPQPEPCPISISPPHVQVIVPPSQPATLPSSPPQVEVPAISPSIPLPETLAQHCASTFQSLSLSSPQAPAPPPTAAALESGGGPSASAEVSTTYSSLAQALSPGLGADAEVTNTAISDQTRDMGEPRAQAPPTPPRSFKSMSPEESILGRGTLKRSPSPGGGTWHEGWDGLGDGRRKRARVSEEAVAGPSKREEEEGGVTEGVDASMSMTEEEVREPVGPPVKEQNPEVSSAEEEQISADEMQVDVQEEGEHIGEEEEEEEEELRLERDPETGLYREEEVIVHLFEEDDDNDDILHCPFCSLQTFVEVWKVWLIMVCHKKWTRRGVGRYMTGRRNVVLYPLAFLAFVIMVLAVFMVVNVALTFSQPSRQDTRRVLQAMNIDFIVWTSLSLLLDTVVACILVVTLWKSRAGTYAADGVVRQVISITFQSAVLPAITMITAVVLHNYTDKGNLVILFLLLTGKLYAFGLLRTLNSRDKLRKRMRNGSRDLGRVSLDLSPNPNAQFDTWAWHTSTPTVHQLPSALKAVNPLATASDSTVHVGASEDIDIDNKPLSEECQGVEFPVDDDHEELSSILFS</sequence>